<sequence length="526" mass="57535">MSDEPQFEKVFDLSDSRRSLRAEEEPLDTGTTSSQPRRQPDGLFSAAGHAKSGNELGRVQQGQDSRLARLKRRWNSWGQRWRSSTWYITSVVTLGVATDALAYTVVVPVLPYRLQALGYSNISALTSWLLFAYSIGIFIMTFPVAWYFARKPYRRGPLVVGVCVLEGGLLLFMLCRPYWVMVVSRFLQGAASTVVWTVGFALICENVEEKNMGRQIGFAVAGVSIGTTIAPPIGGALYWHLGWHAPFIFTIIICAVDLLLRLLVIEQKELPPIETPHQLQADREKTPTPATEAGQGLETSCPPDASASVKELSPWGVLVALAKSPRGMNGFIATFIYGLAIGALDPTLTLRIEQIWHKNSDFVGLVYLAASAPSFITGPIIGALADKYGAEWIMFPSFVFAAPWIPLMLLKFSLPAFVVFFALCVTASSCALGPVGLEVALAARQVEGMSEIHQFAAMNLAFSISTSVGAVAGGQLYNVSWQAVCWFTFGAMVLSLPFPFFLAGNRPLSRRIFRQKDTTEGANEVS</sequence>
<dbReference type="InterPro" id="IPR050930">
    <property type="entry name" value="MFS_Vesicular_Transporter"/>
</dbReference>
<keyword evidence="5 7" id="KW-0472">Membrane</keyword>
<evidence type="ECO:0000313" key="9">
    <source>
        <dbReference type="EMBL" id="KAK1923545.1"/>
    </source>
</evidence>
<dbReference type="InterPro" id="IPR020846">
    <property type="entry name" value="MFS_dom"/>
</dbReference>
<feature type="transmembrane region" description="Helical" evidence="7">
    <location>
        <begin position="186"/>
        <end position="204"/>
    </location>
</feature>
<feature type="transmembrane region" description="Helical" evidence="7">
    <location>
        <begin position="327"/>
        <end position="344"/>
    </location>
</feature>
<dbReference type="GO" id="GO:0022857">
    <property type="term" value="F:transmembrane transporter activity"/>
    <property type="evidence" value="ECO:0007669"/>
    <property type="project" value="InterPro"/>
</dbReference>
<dbReference type="CDD" id="cd17325">
    <property type="entry name" value="MFS_MdtG_SLC18_like"/>
    <property type="match status" value="1"/>
</dbReference>
<reference evidence="9" key="1">
    <citation type="submission" date="2023-02" db="EMBL/GenBank/DDBJ databases">
        <title>Identification and recombinant expression of a fungal hydrolase from Papiliotrema laurentii that hydrolyzes apple cutin and clears colloidal polyester polyurethane.</title>
        <authorList>
            <consortium name="DOE Joint Genome Institute"/>
            <person name="Roman V.A."/>
            <person name="Bojanowski C."/>
            <person name="Crable B.R."/>
            <person name="Wagner D.N."/>
            <person name="Hung C.S."/>
            <person name="Nadeau L.J."/>
            <person name="Schratz L."/>
            <person name="Haridas S."/>
            <person name="Pangilinan J."/>
            <person name="Lipzen A."/>
            <person name="Na H."/>
            <person name="Yan M."/>
            <person name="Ng V."/>
            <person name="Grigoriev I.V."/>
            <person name="Spatafora J.W."/>
            <person name="Barlow D."/>
            <person name="Biffinger J."/>
            <person name="Kelley-Loughnane N."/>
            <person name="Varaljay V.A."/>
            <person name="Crookes-Goodson W.J."/>
        </authorList>
    </citation>
    <scope>NUCLEOTIDE SEQUENCE</scope>
    <source>
        <strain evidence="9">5307AH</strain>
    </source>
</reference>
<evidence type="ECO:0000259" key="8">
    <source>
        <dbReference type="PROSITE" id="PS50850"/>
    </source>
</evidence>
<organism evidence="9 10">
    <name type="scientific">Papiliotrema laurentii</name>
    <name type="common">Cryptococcus laurentii</name>
    <dbReference type="NCBI Taxonomy" id="5418"/>
    <lineage>
        <taxon>Eukaryota</taxon>
        <taxon>Fungi</taxon>
        <taxon>Dikarya</taxon>
        <taxon>Basidiomycota</taxon>
        <taxon>Agaricomycotina</taxon>
        <taxon>Tremellomycetes</taxon>
        <taxon>Tremellales</taxon>
        <taxon>Rhynchogastremaceae</taxon>
        <taxon>Papiliotrema</taxon>
    </lineage>
</organism>
<feature type="domain" description="Major facilitator superfamily (MFS) profile" evidence="8">
    <location>
        <begin position="88"/>
        <end position="507"/>
    </location>
</feature>
<evidence type="ECO:0000256" key="7">
    <source>
        <dbReference type="SAM" id="Phobius"/>
    </source>
</evidence>
<keyword evidence="10" id="KW-1185">Reference proteome</keyword>
<name>A0AAD9FLD0_PAPLA</name>
<proteinExistence type="predicted"/>
<dbReference type="Proteomes" id="UP001182556">
    <property type="component" value="Unassembled WGS sequence"/>
</dbReference>
<keyword evidence="4 7" id="KW-1133">Transmembrane helix</keyword>
<evidence type="ECO:0000256" key="1">
    <source>
        <dbReference type="ARBA" id="ARBA00004141"/>
    </source>
</evidence>
<comment type="subcellular location">
    <subcellularLocation>
        <location evidence="1">Membrane</location>
        <topology evidence="1">Multi-pass membrane protein</topology>
    </subcellularLocation>
</comment>
<comment type="caution">
    <text evidence="9">The sequence shown here is derived from an EMBL/GenBank/DDBJ whole genome shotgun (WGS) entry which is preliminary data.</text>
</comment>
<dbReference type="EMBL" id="JAODAN010000006">
    <property type="protein sequence ID" value="KAK1923545.1"/>
    <property type="molecule type" value="Genomic_DNA"/>
</dbReference>
<evidence type="ECO:0000313" key="10">
    <source>
        <dbReference type="Proteomes" id="UP001182556"/>
    </source>
</evidence>
<gene>
    <name evidence="9" type="ORF">DB88DRAFT_491585</name>
</gene>
<evidence type="ECO:0000256" key="2">
    <source>
        <dbReference type="ARBA" id="ARBA00022448"/>
    </source>
</evidence>
<dbReference type="AlphaFoldDB" id="A0AAD9FLD0"/>
<dbReference type="Pfam" id="PF07690">
    <property type="entry name" value="MFS_1"/>
    <property type="match status" value="2"/>
</dbReference>
<dbReference type="InterPro" id="IPR011701">
    <property type="entry name" value="MFS"/>
</dbReference>
<dbReference type="PROSITE" id="PS50850">
    <property type="entry name" value="MFS"/>
    <property type="match status" value="1"/>
</dbReference>
<accession>A0AAD9FLD0</accession>
<feature type="transmembrane region" description="Helical" evidence="7">
    <location>
        <begin position="483"/>
        <end position="504"/>
    </location>
</feature>
<feature type="transmembrane region" description="Helical" evidence="7">
    <location>
        <begin position="364"/>
        <end position="385"/>
    </location>
</feature>
<dbReference type="PANTHER" id="PTHR23506">
    <property type="entry name" value="GH10249P"/>
    <property type="match status" value="1"/>
</dbReference>
<dbReference type="InterPro" id="IPR036259">
    <property type="entry name" value="MFS_trans_sf"/>
</dbReference>
<feature type="region of interest" description="Disordered" evidence="6">
    <location>
        <begin position="275"/>
        <end position="305"/>
    </location>
</feature>
<evidence type="ECO:0000256" key="3">
    <source>
        <dbReference type="ARBA" id="ARBA00022692"/>
    </source>
</evidence>
<feature type="transmembrane region" description="Helical" evidence="7">
    <location>
        <begin position="392"/>
        <end position="410"/>
    </location>
</feature>
<keyword evidence="3 7" id="KW-0812">Transmembrane</keyword>
<feature type="transmembrane region" description="Helical" evidence="7">
    <location>
        <begin position="416"/>
        <end position="443"/>
    </location>
</feature>
<feature type="transmembrane region" description="Helical" evidence="7">
    <location>
        <begin position="455"/>
        <end position="477"/>
    </location>
</feature>
<evidence type="ECO:0000256" key="6">
    <source>
        <dbReference type="SAM" id="MobiDB-lite"/>
    </source>
</evidence>
<feature type="region of interest" description="Disordered" evidence="6">
    <location>
        <begin position="1"/>
        <end position="49"/>
    </location>
</feature>
<keyword evidence="2" id="KW-0813">Transport</keyword>
<evidence type="ECO:0000256" key="4">
    <source>
        <dbReference type="ARBA" id="ARBA00022989"/>
    </source>
</evidence>
<feature type="transmembrane region" description="Helical" evidence="7">
    <location>
        <begin position="130"/>
        <end position="149"/>
    </location>
</feature>
<feature type="transmembrane region" description="Helical" evidence="7">
    <location>
        <begin position="158"/>
        <end position="180"/>
    </location>
</feature>
<dbReference type="SUPFAM" id="SSF103473">
    <property type="entry name" value="MFS general substrate transporter"/>
    <property type="match status" value="1"/>
</dbReference>
<dbReference type="GO" id="GO:0016020">
    <property type="term" value="C:membrane"/>
    <property type="evidence" value="ECO:0007669"/>
    <property type="project" value="UniProtKB-SubCell"/>
</dbReference>
<feature type="transmembrane region" description="Helical" evidence="7">
    <location>
        <begin position="216"/>
        <end position="239"/>
    </location>
</feature>
<feature type="compositionally biased region" description="Basic and acidic residues" evidence="6">
    <location>
        <begin position="1"/>
        <end position="24"/>
    </location>
</feature>
<evidence type="ECO:0000256" key="5">
    <source>
        <dbReference type="ARBA" id="ARBA00023136"/>
    </source>
</evidence>
<feature type="transmembrane region" description="Helical" evidence="7">
    <location>
        <begin position="245"/>
        <end position="264"/>
    </location>
</feature>
<dbReference type="Gene3D" id="1.20.1250.20">
    <property type="entry name" value="MFS general substrate transporter like domains"/>
    <property type="match status" value="2"/>
</dbReference>
<dbReference type="PANTHER" id="PTHR23506:SF23">
    <property type="entry name" value="GH10249P"/>
    <property type="match status" value="1"/>
</dbReference>
<protein>
    <submittedName>
        <fullName evidence="9">Major facilitator superfamily domain-containing protein</fullName>
    </submittedName>
</protein>
<feature type="transmembrane region" description="Helical" evidence="7">
    <location>
        <begin position="86"/>
        <end position="110"/>
    </location>
</feature>